<reference evidence="7 8" key="1">
    <citation type="journal article" date="2019" name="Int. J. Syst. Evol. Microbiol.">
        <title>The Global Catalogue of Microorganisms (GCM) 10K type strain sequencing project: providing services to taxonomists for standard genome sequencing and annotation.</title>
        <authorList>
            <consortium name="The Broad Institute Genomics Platform"/>
            <consortium name="The Broad Institute Genome Sequencing Center for Infectious Disease"/>
            <person name="Wu L."/>
            <person name="Ma J."/>
        </authorList>
    </citation>
    <scope>NUCLEOTIDE SEQUENCE [LARGE SCALE GENOMIC DNA]</scope>
    <source>
        <strain evidence="7 8">JCM 14545</strain>
    </source>
</reference>
<dbReference type="EMBL" id="BAAANN010000004">
    <property type="protein sequence ID" value="GAA1945734.1"/>
    <property type="molecule type" value="Genomic_DNA"/>
</dbReference>
<sequence length="437" mass="46138">MTSLTAVRARVSADGTTLVCLYVLVLMLVPAKFVISRIPMTMAPITVLAFGLGVVWGCAHLVSTLRMAKGRTMVRTGLFLMLATHLLTYGIATRRYLPPDEVNLTDSGLIRILGTISVALFVCDAVVTRDRLDRLLKVVVGVVAVMAGVGILQFAFGFDLTQYLNVPGLRAQGGYDAIQERAAFRRPAGTTNHPIEYGLICAAVTPLAGHYAFNAKGSGVSAARWWLCTALIGGGALVSVSRTAILGLLIVGVVLVLALPGRRKIVVLGCGLGAIGVASLLVPGLIGTLYGLFANIDEDPSVTSRTDDYTVAWQQVDLHPWTGRGFGTYLPDKYQLLDNQYLLTLIENGWIGLLGMLAAFVLAITAAVKVRMSARDLTTKSLSASLIAGVAVGVAGAATFDLFSFGVATGLVFVLIGASGALNRIAAAERKSVVRMD</sequence>
<feature type="transmembrane region" description="Helical" evidence="5">
    <location>
        <begin position="382"/>
        <end position="400"/>
    </location>
</feature>
<evidence type="ECO:0000256" key="4">
    <source>
        <dbReference type="ARBA" id="ARBA00023136"/>
    </source>
</evidence>
<evidence type="ECO:0000256" key="3">
    <source>
        <dbReference type="ARBA" id="ARBA00022989"/>
    </source>
</evidence>
<evidence type="ECO:0000256" key="1">
    <source>
        <dbReference type="ARBA" id="ARBA00004141"/>
    </source>
</evidence>
<feature type="transmembrane region" description="Helical" evidence="5">
    <location>
        <begin position="12"/>
        <end position="35"/>
    </location>
</feature>
<comment type="subcellular location">
    <subcellularLocation>
        <location evidence="1">Membrane</location>
        <topology evidence="1">Multi-pass membrane protein</topology>
    </subcellularLocation>
</comment>
<feature type="transmembrane region" description="Helical" evidence="5">
    <location>
        <begin position="265"/>
        <end position="293"/>
    </location>
</feature>
<feature type="transmembrane region" description="Helical" evidence="5">
    <location>
        <begin position="109"/>
        <end position="128"/>
    </location>
</feature>
<dbReference type="InterPro" id="IPR007016">
    <property type="entry name" value="O-antigen_ligase-rel_domated"/>
</dbReference>
<evidence type="ECO:0000313" key="8">
    <source>
        <dbReference type="Proteomes" id="UP001501116"/>
    </source>
</evidence>
<gene>
    <name evidence="7" type="ORF">GCM10009754_11930</name>
</gene>
<evidence type="ECO:0000259" key="6">
    <source>
        <dbReference type="Pfam" id="PF04932"/>
    </source>
</evidence>
<dbReference type="PANTHER" id="PTHR37422">
    <property type="entry name" value="TEICHURONIC ACID BIOSYNTHESIS PROTEIN TUAE"/>
    <property type="match status" value="1"/>
</dbReference>
<accession>A0ABN2Q6K8</accession>
<keyword evidence="2 5" id="KW-0812">Transmembrane</keyword>
<feature type="transmembrane region" description="Helical" evidence="5">
    <location>
        <begin position="77"/>
        <end position="97"/>
    </location>
</feature>
<dbReference type="PANTHER" id="PTHR37422:SF23">
    <property type="entry name" value="TEICHURONIC ACID BIOSYNTHESIS PROTEIN TUAE"/>
    <property type="match status" value="1"/>
</dbReference>
<proteinExistence type="predicted"/>
<feature type="transmembrane region" description="Helical" evidence="5">
    <location>
        <begin position="135"/>
        <end position="156"/>
    </location>
</feature>
<dbReference type="InterPro" id="IPR051533">
    <property type="entry name" value="WaaL-like"/>
</dbReference>
<comment type="caution">
    <text evidence="7">The sequence shown here is derived from an EMBL/GenBank/DDBJ whole genome shotgun (WGS) entry which is preliminary data.</text>
</comment>
<feature type="transmembrane region" description="Helical" evidence="5">
    <location>
        <begin position="350"/>
        <end position="370"/>
    </location>
</feature>
<feature type="transmembrane region" description="Helical" evidence="5">
    <location>
        <begin position="41"/>
        <end position="65"/>
    </location>
</feature>
<evidence type="ECO:0000313" key="7">
    <source>
        <dbReference type="EMBL" id="GAA1945734.1"/>
    </source>
</evidence>
<feature type="domain" description="O-antigen ligase-related" evidence="6">
    <location>
        <begin position="229"/>
        <end position="356"/>
    </location>
</feature>
<evidence type="ECO:0000256" key="5">
    <source>
        <dbReference type="SAM" id="Phobius"/>
    </source>
</evidence>
<dbReference type="Pfam" id="PF04932">
    <property type="entry name" value="Wzy_C"/>
    <property type="match status" value="1"/>
</dbReference>
<dbReference type="Proteomes" id="UP001501116">
    <property type="component" value="Unassembled WGS sequence"/>
</dbReference>
<feature type="transmembrane region" description="Helical" evidence="5">
    <location>
        <begin position="406"/>
        <end position="426"/>
    </location>
</feature>
<name>A0ABN2Q6K8_9PSEU</name>
<keyword evidence="4 5" id="KW-0472">Membrane</keyword>
<evidence type="ECO:0000256" key="2">
    <source>
        <dbReference type="ARBA" id="ARBA00022692"/>
    </source>
</evidence>
<feature type="transmembrane region" description="Helical" evidence="5">
    <location>
        <begin position="230"/>
        <end position="258"/>
    </location>
</feature>
<dbReference type="RefSeq" id="WP_344414296.1">
    <property type="nucleotide sequence ID" value="NZ_BAAANN010000004.1"/>
</dbReference>
<protein>
    <recommendedName>
        <fullName evidence="6">O-antigen ligase-related domain-containing protein</fullName>
    </recommendedName>
</protein>
<keyword evidence="3 5" id="KW-1133">Transmembrane helix</keyword>
<keyword evidence="8" id="KW-1185">Reference proteome</keyword>
<organism evidence="7 8">
    <name type="scientific">Amycolatopsis minnesotensis</name>
    <dbReference type="NCBI Taxonomy" id="337894"/>
    <lineage>
        <taxon>Bacteria</taxon>
        <taxon>Bacillati</taxon>
        <taxon>Actinomycetota</taxon>
        <taxon>Actinomycetes</taxon>
        <taxon>Pseudonocardiales</taxon>
        <taxon>Pseudonocardiaceae</taxon>
        <taxon>Amycolatopsis</taxon>
    </lineage>
</organism>